<name>A0A974CFI8_XENLA</name>
<evidence type="ECO:0000313" key="1">
    <source>
        <dbReference type="EMBL" id="OCT72294.1"/>
    </source>
</evidence>
<gene>
    <name evidence="1" type="ORF">XELAEV_18035267mg</name>
</gene>
<protein>
    <submittedName>
        <fullName evidence="1">Uncharacterized protein</fullName>
    </submittedName>
</protein>
<dbReference type="EMBL" id="CM004478">
    <property type="protein sequence ID" value="OCT72294.1"/>
    <property type="molecule type" value="Genomic_DNA"/>
</dbReference>
<dbReference type="Proteomes" id="UP000694892">
    <property type="component" value="Chromosome 7L"/>
</dbReference>
<sequence>MKLCSFRLKEKYSLPYSSCSVMTFESHGIHYKHTNNVLHTYFLYLVTARCSCNPGAAATPSFFLCFKI</sequence>
<reference evidence="2" key="1">
    <citation type="journal article" date="2016" name="Nature">
        <title>Genome evolution in the allotetraploid frog Xenopus laevis.</title>
        <authorList>
            <person name="Session A.M."/>
            <person name="Uno Y."/>
            <person name="Kwon T."/>
            <person name="Chapman J.A."/>
            <person name="Toyoda A."/>
            <person name="Takahashi S."/>
            <person name="Fukui A."/>
            <person name="Hikosaka A."/>
            <person name="Suzuki A."/>
            <person name="Kondo M."/>
            <person name="van Heeringen S.J."/>
            <person name="Quigley I."/>
            <person name="Heinz S."/>
            <person name="Ogino H."/>
            <person name="Ochi H."/>
            <person name="Hellsten U."/>
            <person name="Lyons J.B."/>
            <person name="Simakov O."/>
            <person name="Putnam N."/>
            <person name="Stites J."/>
            <person name="Kuroki Y."/>
            <person name="Tanaka T."/>
            <person name="Michiue T."/>
            <person name="Watanabe M."/>
            <person name="Bogdanovic O."/>
            <person name="Lister R."/>
            <person name="Georgiou G."/>
            <person name="Paranjpe S.S."/>
            <person name="van Kruijsbergen I."/>
            <person name="Shu S."/>
            <person name="Carlson J."/>
            <person name="Kinoshita T."/>
            <person name="Ohta Y."/>
            <person name="Mawaribuchi S."/>
            <person name="Jenkins J."/>
            <person name="Grimwood J."/>
            <person name="Schmutz J."/>
            <person name="Mitros T."/>
            <person name="Mozaffari S.V."/>
            <person name="Suzuki Y."/>
            <person name="Haramoto Y."/>
            <person name="Yamamoto T.S."/>
            <person name="Takagi C."/>
            <person name="Heald R."/>
            <person name="Miller K."/>
            <person name="Haudenschild C."/>
            <person name="Kitzman J."/>
            <person name="Nakayama T."/>
            <person name="Izutsu Y."/>
            <person name="Robert J."/>
            <person name="Fortriede J."/>
            <person name="Burns K."/>
            <person name="Lotay V."/>
            <person name="Karimi K."/>
            <person name="Yasuoka Y."/>
            <person name="Dichmann D.S."/>
            <person name="Flajnik M.F."/>
            <person name="Houston D.W."/>
            <person name="Shendure J."/>
            <person name="DuPasquier L."/>
            <person name="Vize P.D."/>
            <person name="Zorn A.M."/>
            <person name="Ito M."/>
            <person name="Marcotte E.M."/>
            <person name="Wallingford J.B."/>
            <person name="Ito Y."/>
            <person name="Asashima M."/>
            <person name="Ueno N."/>
            <person name="Matsuda Y."/>
            <person name="Veenstra G.J."/>
            <person name="Fujiyama A."/>
            <person name="Harland R.M."/>
            <person name="Taira M."/>
            <person name="Rokhsar D.S."/>
        </authorList>
    </citation>
    <scope>NUCLEOTIDE SEQUENCE [LARGE SCALE GENOMIC DNA]</scope>
    <source>
        <strain evidence="2">J</strain>
    </source>
</reference>
<dbReference type="AlphaFoldDB" id="A0A974CFI8"/>
<evidence type="ECO:0000313" key="2">
    <source>
        <dbReference type="Proteomes" id="UP000694892"/>
    </source>
</evidence>
<accession>A0A974CFI8</accession>
<organism evidence="1 2">
    <name type="scientific">Xenopus laevis</name>
    <name type="common">African clawed frog</name>
    <dbReference type="NCBI Taxonomy" id="8355"/>
    <lineage>
        <taxon>Eukaryota</taxon>
        <taxon>Metazoa</taxon>
        <taxon>Chordata</taxon>
        <taxon>Craniata</taxon>
        <taxon>Vertebrata</taxon>
        <taxon>Euteleostomi</taxon>
        <taxon>Amphibia</taxon>
        <taxon>Batrachia</taxon>
        <taxon>Anura</taxon>
        <taxon>Pipoidea</taxon>
        <taxon>Pipidae</taxon>
        <taxon>Xenopodinae</taxon>
        <taxon>Xenopus</taxon>
        <taxon>Xenopus</taxon>
    </lineage>
</organism>
<proteinExistence type="predicted"/>